<feature type="compositionally biased region" description="Basic and acidic residues" evidence="1">
    <location>
        <begin position="229"/>
        <end position="239"/>
    </location>
</feature>
<evidence type="ECO:0000256" key="2">
    <source>
        <dbReference type="SAM" id="SignalP"/>
    </source>
</evidence>
<name>A0A067CZQ7_SAPPC</name>
<dbReference type="OMA" id="SEYAVPC"/>
<feature type="chain" id="PRO_5001635153" evidence="2">
    <location>
        <begin position="18"/>
        <end position="239"/>
    </location>
</feature>
<keyword evidence="4" id="KW-1185">Reference proteome</keyword>
<sequence>MKTPVMSLLALASTVAATQVSVCRDATYDIAGAICAGAGPAPTGIACPLKGTAAKKDCHPYLPSYDAATQTCIAKEDAKCVKLASGAWGCAFPSMPCGPSTPQCDTISVPTTCASWDYSEAETPSEINFDISGAPASWFVATGPLPDYQVGCLDGSPVQPLNPPTPKPSIPTPAPSVPTPAPSVPTPAPIGAHAGSHTHADPRSEYAVPCYNDSGPDDPNSLPNLGDAQFEHSEPNARW</sequence>
<gene>
    <name evidence="3" type="ORF">SPRG_19476</name>
</gene>
<protein>
    <submittedName>
        <fullName evidence="3">Uncharacterized protein</fullName>
    </submittedName>
</protein>
<dbReference type="OrthoDB" id="166945at2759"/>
<evidence type="ECO:0000313" key="3">
    <source>
        <dbReference type="EMBL" id="KDO32016.1"/>
    </source>
</evidence>
<keyword evidence="2" id="KW-0732">Signal</keyword>
<accession>A0A067CZQ7</accession>
<dbReference type="AlphaFoldDB" id="A0A067CZQ7"/>
<evidence type="ECO:0000313" key="4">
    <source>
        <dbReference type="Proteomes" id="UP000030745"/>
    </source>
</evidence>
<dbReference type="VEuPathDB" id="FungiDB:SPRG_19476"/>
<dbReference type="KEGG" id="spar:SPRG_19476"/>
<feature type="compositionally biased region" description="Pro residues" evidence="1">
    <location>
        <begin position="160"/>
        <end position="188"/>
    </location>
</feature>
<dbReference type="EMBL" id="KK583196">
    <property type="protein sequence ID" value="KDO32016.1"/>
    <property type="molecule type" value="Genomic_DNA"/>
</dbReference>
<evidence type="ECO:0000256" key="1">
    <source>
        <dbReference type="SAM" id="MobiDB-lite"/>
    </source>
</evidence>
<dbReference type="GeneID" id="24140836"/>
<organism evidence="3 4">
    <name type="scientific">Saprolegnia parasitica (strain CBS 223.65)</name>
    <dbReference type="NCBI Taxonomy" id="695850"/>
    <lineage>
        <taxon>Eukaryota</taxon>
        <taxon>Sar</taxon>
        <taxon>Stramenopiles</taxon>
        <taxon>Oomycota</taxon>
        <taxon>Saprolegniomycetes</taxon>
        <taxon>Saprolegniales</taxon>
        <taxon>Saprolegniaceae</taxon>
        <taxon>Saprolegnia</taxon>
    </lineage>
</organism>
<dbReference type="Proteomes" id="UP000030745">
    <property type="component" value="Unassembled WGS sequence"/>
</dbReference>
<reference evidence="3 4" key="1">
    <citation type="journal article" date="2013" name="PLoS Genet.">
        <title>Distinctive expansion of potential virulence genes in the genome of the oomycete fish pathogen Saprolegnia parasitica.</title>
        <authorList>
            <person name="Jiang R.H."/>
            <person name="de Bruijn I."/>
            <person name="Haas B.J."/>
            <person name="Belmonte R."/>
            <person name="Lobach L."/>
            <person name="Christie J."/>
            <person name="van den Ackerveken G."/>
            <person name="Bottin A."/>
            <person name="Bulone V."/>
            <person name="Diaz-Moreno S.M."/>
            <person name="Dumas B."/>
            <person name="Fan L."/>
            <person name="Gaulin E."/>
            <person name="Govers F."/>
            <person name="Grenville-Briggs L.J."/>
            <person name="Horner N.R."/>
            <person name="Levin J.Z."/>
            <person name="Mammella M."/>
            <person name="Meijer H.J."/>
            <person name="Morris P."/>
            <person name="Nusbaum C."/>
            <person name="Oome S."/>
            <person name="Phillips A.J."/>
            <person name="van Rooyen D."/>
            <person name="Rzeszutek E."/>
            <person name="Saraiva M."/>
            <person name="Secombes C.J."/>
            <person name="Seidl M.F."/>
            <person name="Snel B."/>
            <person name="Stassen J.H."/>
            <person name="Sykes S."/>
            <person name="Tripathy S."/>
            <person name="van den Berg H."/>
            <person name="Vega-Arreguin J.C."/>
            <person name="Wawra S."/>
            <person name="Young S.K."/>
            <person name="Zeng Q."/>
            <person name="Dieguez-Uribeondo J."/>
            <person name="Russ C."/>
            <person name="Tyler B.M."/>
            <person name="van West P."/>
        </authorList>
    </citation>
    <scope>NUCLEOTIDE SEQUENCE [LARGE SCALE GENOMIC DNA]</scope>
    <source>
        <strain evidence="3 4">CBS 223.65</strain>
    </source>
</reference>
<feature type="signal peptide" evidence="2">
    <location>
        <begin position="1"/>
        <end position="17"/>
    </location>
</feature>
<proteinExistence type="predicted"/>
<feature type="region of interest" description="Disordered" evidence="1">
    <location>
        <begin position="153"/>
        <end position="239"/>
    </location>
</feature>
<dbReference type="RefSeq" id="XP_012197404.1">
    <property type="nucleotide sequence ID" value="XM_012342014.1"/>
</dbReference>